<evidence type="ECO:0000313" key="2">
    <source>
        <dbReference type="Proteomes" id="UP000324222"/>
    </source>
</evidence>
<proteinExistence type="predicted"/>
<evidence type="ECO:0000313" key="1">
    <source>
        <dbReference type="EMBL" id="MPC95686.1"/>
    </source>
</evidence>
<gene>
    <name evidence="1" type="ORF">E2C01_090908</name>
</gene>
<accession>A0A5B7JN06</accession>
<organism evidence="1 2">
    <name type="scientific">Portunus trituberculatus</name>
    <name type="common">Swimming crab</name>
    <name type="synonym">Neptunus trituberculatus</name>
    <dbReference type="NCBI Taxonomy" id="210409"/>
    <lineage>
        <taxon>Eukaryota</taxon>
        <taxon>Metazoa</taxon>
        <taxon>Ecdysozoa</taxon>
        <taxon>Arthropoda</taxon>
        <taxon>Crustacea</taxon>
        <taxon>Multicrustacea</taxon>
        <taxon>Malacostraca</taxon>
        <taxon>Eumalacostraca</taxon>
        <taxon>Eucarida</taxon>
        <taxon>Decapoda</taxon>
        <taxon>Pleocyemata</taxon>
        <taxon>Brachyura</taxon>
        <taxon>Eubrachyura</taxon>
        <taxon>Portunoidea</taxon>
        <taxon>Portunidae</taxon>
        <taxon>Portuninae</taxon>
        <taxon>Portunus</taxon>
    </lineage>
</organism>
<dbReference type="Proteomes" id="UP000324222">
    <property type="component" value="Unassembled WGS sequence"/>
</dbReference>
<dbReference type="EMBL" id="VSRR010103174">
    <property type="protein sequence ID" value="MPC95686.1"/>
    <property type="molecule type" value="Genomic_DNA"/>
</dbReference>
<name>A0A5B7JN06_PORTR</name>
<comment type="caution">
    <text evidence="1">The sequence shown here is derived from an EMBL/GenBank/DDBJ whole genome shotgun (WGS) entry which is preliminary data.</text>
</comment>
<sequence>MGWDTWRGLCSAVGIEVGITVVADGGGSAAPACPSPPLDATLGQTLRARRHLTRHSLLTLHSLATHPRLTVTPAAMCLVCT</sequence>
<keyword evidence="2" id="KW-1185">Reference proteome</keyword>
<reference evidence="1 2" key="1">
    <citation type="submission" date="2019-05" db="EMBL/GenBank/DDBJ databases">
        <title>Another draft genome of Portunus trituberculatus and its Hox gene families provides insights of decapod evolution.</title>
        <authorList>
            <person name="Jeong J.-H."/>
            <person name="Song I."/>
            <person name="Kim S."/>
            <person name="Choi T."/>
            <person name="Kim D."/>
            <person name="Ryu S."/>
            <person name="Kim W."/>
        </authorList>
    </citation>
    <scope>NUCLEOTIDE SEQUENCE [LARGE SCALE GENOMIC DNA]</scope>
    <source>
        <tissue evidence="1">Muscle</tissue>
    </source>
</reference>
<protein>
    <submittedName>
        <fullName evidence="1">Uncharacterized protein</fullName>
    </submittedName>
</protein>
<dbReference type="AlphaFoldDB" id="A0A5B7JN06"/>